<keyword evidence="1" id="KW-0175">Coiled coil</keyword>
<keyword evidence="4" id="KW-1185">Reference proteome</keyword>
<comment type="caution">
    <text evidence="3">The sequence shown here is derived from an EMBL/GenBank/DDBJ whole genome shotgun (WGS) entry which is preliminary data.</text>
</comment>
<accession>A0AAW7ZDF9</accession>
<evidence type="ECO:0000256" key="1">
    <source>
        <dbReference type="SAM" id="Coils"/>
    </source>
</evidence>
<proteinExistence type="predicted"/>
<dbReference type="Gene3D" id="1.20.5.170">
    <property type="match status" value="1"/>
</dbReference>
<evidence type="ECO:0000313" key="4">
    <source>
        <dbReference type="Proteomes" id="UP001172911"/>
    </source>
</evidence>
<dbReference type="EMBL" id="JARPTC010000012">
    <property type="protein sequence ID" value="MDO7787269.1"/>
    <property type="molecule type" value="Genomic_DNA"/>
</dbReference>
<evidence type="ECO:0000256" key="2">
    <source>
        <dbReference type="SAM" id="Phobius"/>
    </source>
</evidence>
<keyword evidence="2" id="KW-1133">Transmembrane helix</keyword>
<dbReference type="SUPFAM" id="SSF57997">
    <property type="entry name" value="Tropomyosin"/>
    <property type="match status" value="1"/>
</dbReference>
<dbReference type="AlphaFoldDB" id="A0AAW7ZDF9"/>
<organism evidence="3 4">
    <name type="scientific">Desulforamulus aquiferis</name>
    <dbReference type="NCBI Taxonomy" id="1397668"/>
    <lineage>
        <taxon>Bacteria</taxon>
        <taxon>Bacillati</taxon>
        <taxon>Bacillota</taxon>
        <taxon>Clostridia</taxon>
        <taxon>Eubacteriales</taxon>
        <taxon>Peptococcaceae</taxon>
        <taxon>Desulforamulus</taxon>
    </lineage>
</organism>
<name>A0AAW7ZDF9_9FIRM</name>
<protein>
    <submittedName>
        <fullName evidence="3">Uncharacterized protein</fullName>
    </submittedName>
</protein>
<feature type="coiled-coil region" evidence="1">
    <location>
        <begin position="59"/>
        <end position="121"/>
    </location>
</feature>
<gene>
    <name evidence="3" type="ORF">P6N53_08560</name>
</gene>
<keyword evidence="2" id="KW-0472">Membrane</keyword>
<feature type="transmembrane region" description="Helical" evidence="2">
    <location>
        <begin position="20"/>
        <end position="40"/>
    </location>
</feature>
<sequence length="126" mass="14032">MSHLPGNTEKINSATKNKNLILVSVFVLWLGLLLGSSFLAKNYIDKTMLTVQQTNAMNVQNLESRLASLSDEMKQIKELLENTDQTLTSSDSTQKALNDKIKDLDKQLQALEKSLNILKEAPDANN</sequence>
<dbReference type="RefSeq" id="WP_304542412.1">
    <property type="nucleotide sequence ID" value="NZ_JARPTC010000012.1"/>
</dbReference>
<reference evidence="3" key="1">
    <citation type="journal article" date="2023" name="J. Hazard. Mater.">
        <title>Anaerobic biodegradation of pyrene and benzo[a]pyrene by a new sulfate-reducing Desulforamulus aquiferis strain DSA.</title>
        <authorList>
            <person name="Zhang Z."/>
            <person name="Sun J."/>
            <person name="Gong X."/>
            <person name="Wang C."/>
            <person name="Wang H."/>
        </authorList>
    </citation>
    <scope>NUCLEOTIDE SEQUENCE</scope>
    <source>
        <strain evidence="3">DSA</strain>
    </source>
</reference>
<keyword evidence="2" id="KW-0812">Transmembrane</keyword>
<evidence type="ECO:0000313" key="3">
    <source>
        <dbReference type="EMBL" id="MDO7787269.1"/>
    </source>
</evidence>
<dbReference type="Proteomes" id="UP001172911">
    <property type="component" value="Unassembled WGS sequence"/>
</dbReference>
<reference evidence="3" key="2">
    <citation type="submission" date="2023-03" db="EMBL/GenBank/DDBJ databases">
        <authorList>
            <person name="Zhang Z."/>
        </authorList>
    </citation>
    <scope>NUCLEOTIDE SEQUENCE</scope>
    <source>
        <strain evidence="3">DSA</strain>
    </source>
</reference>